<sequence>MTSIPRPQHGSPIERRNIPTVVSTPIERRKSHKPAAMNLENEWRFFLAAVLMTALVPMMIHMRISSNDVSASPTFLSPRPRKLDIGMGTEKAHQKLHPRRNQHKNKQSSPRVIRNKDSLSLLKQDLIQAANDAEQETLNFFHGERRSLQDGVPFGGADDASTLLAERLANRIWKCHHLRKLSPDSNSNRSTKKDCVLRVVFLGSAQTTGRDNFFNATFPFQSKARLRSVAEAAGLDLQVWNHAMDSDLHREGPQSTHMCVSNFMGPDPVDVVVWDLDGILQANPKAQVEAFVRWTLLSQAQPALILFNKGGPHGRSRRGKQRAVVNLGPGHDAFVYEDDPNNDMPEPRPDEDVYQKSKEFQQRWQKGRNSFWETIFQKYAKFVDFSTVDPHGSIWHLDHLLEFSNQAFDAGKVLPLVDCGPAHDPPCNQIPDFVQRHLARANLTEANIPRNDAGGAVCSSMLGCRHVWYGGKRSHELRGELNALPILRALRQAANKLQPEMDSATRDNDNTAKSIPLPPPEYCSKKFCSLKPNCITSYIPNLGPDLASAILSNETSPASMPQKGASHFLNDPQKQISNLDVRFGPLGYRDRKFGYHLKQAKKKNRKDTSEPEGASTTGIGFTSSGPGPLVLCEPPCFIDSCSKRRRMPLLEYVTLELDGTKLDTAKKLPWAVEVGGPFCKVIAASVAKGSHILRISTAVEDPDHVMFSHLIPFS</sequence>
<proteinExistence type="predicted"/>
<evidence type="ECO:0000313" key="3">
    <source>
        <dbReference type="Proteomes" id="UP001153069"/>
    </source>
</evidence>
<feature type="compositionally biased region" description="Basic residues" evidence="1">
    <location>
        <begin position="94"/>
        <end position="106"/>
    </location>
</feature>
<feature type="region of interest" description="Disordered" evidence="1">
    <location>
        <begin position="599"/>
        <end position="621"/>
    </location>
</feature>
<reference evidence="2" key="1">
    <citation type="submission" date="2020-06" db="EMBL/GenBank/DDBJ databases">
        <authorList>
            <consortium name="Plant Systems Biology data submission"/>
        </authorList>
    </citation>
    <scope>NUCLEOTIDE SEQUENCE</scope>
    <source>
        <strain evidence="2">D6</strain>
    </source>
</reference>
<evidence type="ECO:0000256" key="1">
    <source>
        <dbReference type="SAM" id="MobiDB-lite"/>
    </source>
</evidence>
<feature type="region of interest" description="Disordered" evidence="1">
    <location>
        <begin position="90"/>
        <end position="115"/>
    </location>
</feature>
<organism evidence="2 3">
    <name type="scientific">Seminavis robusta</name>
    <dbReference type="NCBI Taxonomy" id="568900"/>
    <lineage>
        <taxon>Eukaryota</taxon>
        <taxon>Sar</taxon>
        <taxon>Stramenopiles</taxon>
        <taxon>Ochrophyta</taxon>
        <taxon>Bacillariophyta</taxon>
        <taxon>Bacillariophyceae</taxon>
        <taxon>Bacillariophycidae</taxon>
        <taxon>Naviculales</taxon>
        <taxon>Naviculaceae</taxon>
        <taxon>Seminavis</taxon>
    </lineage>
</organism>
<dbReference type="Proteomes" id="UP001153069">
    <property type="component" value="Unassembled WGS sequence"/>
</dbReference>
<evidence type="ECO:0000313" key="2">
    <source>
        <dbReference type="EMBL" id="CAB9512449.1"/>
    </source>
</evidence>
<keyword evidence="3" id="KW-1185">Reference proteome</keyword>
<feature type="region of interest" description="Disordered" evidence="1">
    <location>
        <begin position="1"/>
        <end position="32"/>
    </location>
</feature>
<name>A0A9N8E638_9STRA</name>
<gene>
    <name evidence="2" type="ORF">SEMRO_537_G162320.1</name>
</gene>
<comment type="caution">
    <text evidence="2">The sequence shown here is derived from an EMBL/GenBank/DDBJ whole genome shotgun (WGS) entry which is preliminary data.</text>
</comment>
<accession>A0A9N8E638</accession>
<dbReference type="AlphaFoldDB" id="A0A9N8E638"/>
<dbReference type="EMBL" id="CAICTM010000536">
    <property type="protein sequence ID" value="CAB9512449.1"/>
    <property type="molecule type" value="Genomic_DNA"/>
</dbReference>
<protein>
    <submittedName>
        <fullName evidence="2">Uncharacterized protein</fullName>
    </submittedName>
</protein>